<dbReference type="AlphaFoldDB" id="A0A173MAL6"/>
<feature type="signal peptide" evidence="1">
    <location>
        <begin position="1"/>
        <end position="18"/>
    </location>
</feature>
<feature type="chain" id="PRO_5030022671" evidence="1">
    <location>
        <begin position="19"/>
        <end position="566"/>
    </location>
</feature>
<dbReference type="InterPro" id="IPR011990">
    <property type="entry name" value="TPR-like_helical_dom_sf"/>
</dbReference>
<organism evidence="2 3">
    <name type="scientific">Filimonas lacunae</name>
    <dbReference type="NCBI Taxonomy" id="477680"/>
    <lineage>
        <taxon>Bacteria</taxon>
        <taxon>Pseudomonadati</taxon>
        <taxon>Bacteroidota</taxon>
        <taxon>Chitinophagia</taxon>
        <taxon>Chitinophagales</taxon>
        <taxon>Chitinophagaceae</taxon>
        <taxon>Filimonas</taxon>
    </lineage>
</organism>
<dbReference type="EMBL" id="FTOR01000019">
    <property type="protein sequence ID" value="SIT34771.1"/>
    <property type="molecule type" value="Genomic_DNA"/>
</dbReference>
<dbReference type="STRING" id="477680.SAMN05421788_1198"/>
<gene>
    <name evidence="2" type="ORF">SAMN05421788_1198</name>
</gene>
<keyword evidence="3" id="KW-1185">Reference proteome</keyword>
<protein>
    <submittedName>
        <fullName evidence="2">SusD family protein</fullName>
    </submittedName>
</protein>
<dbReference type="Proteomes" id="UP000186917">
    <property type="component" value="Unassembled WGS sequence"/>
</dbReference>
<dbReference type="RefSeq" id="WP_076382997.1">
    <property type="nucleotide sequence ID" value="NZ_AP017422.1"/>
</dbReference>
<evidence type="ECO:0000256" key="1">
    <source>
        <dbReference type="SAM" id="SignalP"/>
    </source>
</evidence>
<dbReference type="KEGG" id="fln:FLA_0552"/>
<evidence type="ECO:0000313" key="2">
    <source>
        <dbReference type="EMBL" id="SIT34771.1"/>
    </source>
</evidence>
<dbReference type="SUPFAM" id="SSF48452">
    <property type="entry name" value="TPR-like"/>
    <property type="match status" value="1"/>
</dbReference>
<dbReference type="GO" id="GO:0009279">
    <property type="term" value="C:cell outer membrane"/>
    <property type="evidence" value="ECO:0007669"/>
    <property type="project" value="UniProtKB-SubCell"/>
</dbReference>
<dbReference type="Gene3D" id="1.25.40.390">
    <property type="match status" value="1"/>
</dbReference>
<sequence length="566" mass="64547">MKLSKYILLALLLPALLAGCKKLVETEPKDVLDEKEMYNDVYDADAAVMGLYGKLMGLAERYVVLNELRADLMSTTINASQYLNQLNEHGQISSDNPYTSPRPFYEVIVNCNDILYNLDIMRKDKKLKEDQYSARYSDVAALRAWVYLQVGIHFGNIPYITSPLSNVNDLAGIEQMPRIPFAQLLDSLIASVNALPTLNDYPSGTSLTTTVDGYVTNKFFINKQVVKGELYLWRGKGTDYTTAAAAFKTVLESGGTGEFDKYRLRYADIVNHKDLSVGYVRYREWDETQLINNNSQGWRSIFARSQDDMFNWEWVWFLPFSSDFAPTNPFINLFSNRGGSYLLKPSQAAIDKWNSQVQKNELPYDARGKVFTWQNLDGQPVIMKYLYNYLDETSFTPISLLQKNGKWFLYRAASLHLDFAEAANRDNQHTVAYALLNQGINLTFGGQTASAAPYYFDGRTLSTPTYYGDWYRNRGVRGRAMLKSTEVTGDSTLAIESSIINEAALELAYEGRRWPDLVRIALRRDDPAFLADKVYAKLLKDNNPQAAAVRTKLLNKENWYLPFKWK</sequence>
<accession>A0A173MAL6</accession>
<proteinExistence type="predicted"/>
<dbReference type="PROSITE" id="PS51257">
    <property type="entry name" value="PROKAR_LIPOPROTEIN"/>
    <property type="match status" value="1"/>
</dbReference>
<reference evidence="3" key="1">
    <citation type="submission" date="2017-01" db="EMBL/GenBank/DDBJ databases">
        <authorList>
            <person name="Varghese N."/>
            <person name="Submissions S."/>
        </authorList>
    </citation>
    <scope>NUCLEOTIDE SEQUENCE [LARGE SCALE GENOMIC DNA]</scope>
    <source>
        <strain evidence="3">DSM 21054</strain>
    </source>
</reference>
<name>A0A173MAL6_9BACT</name>
<dbReference type="OrthoDB" id="1035036at2"/>
<evidence type="ECO:0000313" key="3">
    <source>
        <dbReference type="Proteomes" id="UP000186917"/>
    </source>
</evidence>
<keyword evidence="1" id="KW-0732">Signal</keyword>